<dbReference type="InterPro" id="IPR036508">
    <property type="entry name" value="Chitin-bd_dom_sf"/>
</dbReference>
<accession>A0AAW0VVL6</accession>
<feature type="region of interest" description="Disordered" evidence="1">
    <location>
        <begin position="171"/>
        <end position="203"/>
    </location>
</feature>
<dbReference type="InterPro" id="IPR052976">
    <property type="entry name" value="Scoloptoxin-like"/>
</dbReference>
<dbReference type="PANTHER" id="PTHR22933:SF43">
    <property type="entry name" value="LP10131P"/>
    <property type="match status" value="1"/>
</dbReference>
<dbReference type="SUPFAM" id="SSF57625">
    <property type="entry name" value="Invertebrate chitin-binding proteins"/>
    <property type="match status" value="1"/>
</dbReference>
<feature type="chain" id="PRO_5043878170" description="Chitin-binding type-2 domain-containing protein" evidence="2">
    <location>
        <begin position="19"/>
        <end position="214"/>
    </location>
</feature>
<dbReference type="GO" id="GO:0008061">
    <property type="term" value="F:chitin binding"/>
    <property type="evidence" value="ECO:0007669"/>
    <property type="project" value="InterPro"/>
</dbReference>
<protein>
    <recommendedName>
        <fullName evidence="3">Chitin-binding type-2 domain-containing protein</fullName>
    </recommendedName>
</protein>
<dbReference type="InterPro" id="IPR002557">
    <property type="entry name" value="Chitin-bd_dom"/>
</dbReference>
<gene>
    <name evidence="4" type="ORF">OTU49_012924</name>
</gene>
<dbReference type="Pfam" id="PF01607">
    <property type="entry name" value="CBM_14"/>
    <property type="match status" value="1"/>
</dbReference>
<dbReference type="Gene3D" id="2.170.140.10">
    <property type="entry name" value="Chitin binding domain"/>
    <property type="match status" value="1"/>
</dbReference>
<dbReference type="EMBL" id="JARKIK010000125">
    <property type="protein sequence ID" value="KAK8721134.1"/>
    <property type="molecule type" value="Genomic_DNA"/>
</dbReference>
<dbReference type="PANTHER" id="PTHR22933">
    <property type="entry name" value="FI18007P1-RELATED"/>
    <property type="match status" value="1"/>
</dbReference>
<proteinExistence type="predicted"/>
<feature type="compositionally biased region" description="Polar residues" evidence="1">
    <location>
        <begin position="179"/>
        <end position="199"/>
    </location>
</feature>
<evidence type="ECO:0000259" key="3">
    <source>
        <dbReference type="PROSITE" id="PS50940"/>
    </source>
</evidence>
<feature type="region of interest" description="Disordered" evidence="1">
    <location>
        <begin position="67"/>
        <end position="86"/>
    </location>
</feature>
<dbReference type="AlphaFoldDB" id="A0AAW0VVL6"/>
<feature type="domain" description="Chitin-binding type-2" evidence="3">
    <location>
        <begin position="95"/>
        <end position="153"/>
    </location>
</feature>
<name>A0AAW0VVL6_CHEQU</name>
<feature type="signal peptide" evidence="2">
    <location>
        <begin position="1"/>
        <end position="18"/>
    </location>
</feature>
<dbReference type="Proteomes" id="UP001445076">
    <property type="component" value="Unassembled WGS sequence"/>
</dbReference>
<feature type="region of interest" description="Disordered" evidence="1">
    <location>
        <begin position="35"/>
        <end position="54"/>
    </location>
</feature>
<keyword evidence="5" id="KW-1185">Reference proteome</keyword>
<sequence length="214" mass="24718">MRLIILCILGAGVTSARPQVPYSRLPQQYREPLQAYQDDPRYPVGQPEQYQTEHPRYLKKHHQEIEEDLEEEAGNSIPGTPGKDYPVHSTIPATSFSCRDKLPGFYVDEPSGCQVWHYCKTDGLMESFLCPNGTIYNQGNRVCEWWFNVNCDAETIALQSRINEDLYIIPSPKPDQDTPVLQKTQVHSQYSEPQYDSENQYQQGYQGYQDQSQY</sequence>
<comment type="caution">
    <text evidence="4">The sequence shown here is derived from an EMBL/GenBank/DDBJ whole genome shotgun (WGS) entry which is preliminary data.</text>
</comment>
<evidence type="ECO:0000313" key="5">
    <source>
        <dbReference type="Proteomes" id="UP001445076"/>
    </source>
</evidence>
<dbReference type="PROSITE" id="PS50940">
    <property type="entry name" value="CHIT_BIND_II"/>
    <property type="match status" value="1"/>
</dbReference>
<evidence type="ECO:0000313" key="4">
    <source>
        <dbReference type="EMBL" id="KAK8721134.1"/>
    </source>
</evidence>
<keyword evidence="2" id="KW-0732">Signal</keyword>
<organism evidence="4 5">
    <name type="scientific">Cherax quadricarinatus</name>
    <name type="common">Australian red claw crayfish</name>
    <dbReference type="NCBI Taxonomy" id="27406"/>
    <lineage>
        <taxon>Eukaryota</taxon>
        <taxon>Metazoa</taxon>
        <taxon>Ecdysozoa</taxon>
        <taxon>Arthropoda</taxon>
        <taxon>Crustacea</taxon>
        <taxon>Multicrustacea</taxon>
        <taxon>Malacostraca</taxon>
        <taxon>Eumalacostraca</taxon>
        <taxon>Eucarida</taxon>
        <taxon>Decapoda</taxon>
        <taxon>Pleocyemata</taxon>
        <taxon>Astacidea</taxon>
        <taxon>Parastacoidea</taxon>
        <taxon>Parastacidae</taxon>
        <taxon>Cherax</taxon>
    </lineage>
</organism>
<evidence type="ECO:0000256" key="2">
    <source>
        <dbReference type="SAM" id="SignalP"/>
    </source>
</evidence>
<evidence type="ECO:0000256" key="1">
    <source>
        <dbReference type="SAM" id="MobiDB-lite"/>
    </source>
</evidence>
<reference evidence="4 5" key="1">
    <citation type="journal article" date="2024" name="BMC Genomics">
        <title>Genome assembly of redclaw crayfish (Cherax quadricarinatus) provides insights into its immune adaptation and hypoxia tolerance.</title>
        <authorList>
            <person name="Liu Z."/>
            <person name="Zheng J."/>
            <person name="Li H."/>
            <person name="Fang K."/>
            <person name="Wang S."/>
            <person name="He J."/>
            <person name="Zhou D."/>
            <person name="Weng S."/>
            <person name="Chi M."/>
            <person name="Gu Z."/>
            <person name="He J."/>
            <person name="Li F."/>
            <person name="Wang M."/>
        </authorList>
    </citation>
    <scope>NUCLEOTIDE SEQUENCE [LARGE SCALE GENOMIC DNA]</scope>
    <source>
        <strain evidence="4">ZL_2023a</strain>
    </source>
</reference>
<dbReference type="GO" id="GO:0005576">
    <property type="term" value="C:extracellular region"/>
    <property type="evidence" value="ECO:0007669"/>
    <property type="project" value="InterPro"/>
</dbReference>